<dbReference type="EMBL" id="WHVB01000042">
    <property type="protein sequence ID" value="KAF8466265.1"/>
    <property type="molecule type" value="Genomic_DNA"/>
</dbReference>
<sequence length="301" mass="32913">MSRNPLDHTGDGQQPMLMDAVLGTPTMSDDLPGLPHVTIPSLSSSPSPPSICAILDDVSPVSSWNLETQDGKTIVATSAKATWNKFTANDIKQLMAAVCEVNPFMARWREKGAMWKGVAALVKKNGACLLHSEASIKNKVNSLLAYQQNPDAAGSAQIRVELGQDGGTVITALLEKALHLRDTANKVAEEQKEKTRTKQDEDNAGREAIRQVSDSENRDPDKPTSSMQPPLKRMKAHLSLSSMQAELTEMCTVIAESTASQRMYQELQIKYQEDMVKTLKASSDAYAESQKAFVDILQEKL</sequence>
<dbReference type="AlphaFoldDB" id="A0A9P5MNT7"/>
<dbReference type="OrthoDB" id="3049768at2759"/>
<organism evidence="2 3">
    <name type="scientific">Russula ochroleuca</name>
    <dbReference type="NCBI Taxonomy" id="152965"/>
    <lineage>
        <taxon>Eukaryota</taxon>
        <taxon>Fungi</taxon>
        <taxon>Dikarya</taxon>
        <taxon>Basidiomycota</taxon>
        <taxon>Agaricomycotina</taxon>
        <taxon>Agaricomycetes</taxon>
        <taxon>Russulales</taxon>
        <taxon>Russulaceae</taxon>
        <taxon>Russula</taxon>
    </lineage>
</organism>
<dbReference type="Proteomes" id="UP000759537">
    <property type="component" value="Unassembled WGS sequence"/>
</dbReference>
<evidence type="ECO:0000256" key="1">
    <source>
        <dbReference type="SAM" id="MobiDB-lite"/>
    </source>
</evidence>
<comment type="caution">
    <text evidence="2">The sequence shown here is derived from an EMBL/GenBank/DDBJ whole genome shotgun (WGS) entry which is preliminary data.</text>
</comment>
<protein>
    <submittedName>
        <fullName evidence="2">Uncharacterized protein</fullName>
    </submittedName>
</protein>
<keyword evidence="3" id="KW-1185">Reference proteome</keyword>
<accession>A0A9P5MNT7</accession>
<proteinExistence type="predicted"/>
<gene>
    <name evidence="2" type="ORF">DFH94DRAFT_686153</name>
</gene>
<reference evidence="2" key="2">
    <citation type="journal article" date="2020" name="Nat. Commun.">
        <title>Large-scale genome sequencing of mycorrhizal fungi provides insights into the early evolution of symbiotic traits.</title>
        <authorList>
            <person name="Miyauchi S."/>
            <person name="Kiss E."/>
            <person name="Kuo A."/>
            <person name="Drula E."/>
            <person name="Kohler A."/>
            <person name="Sanchez-Garcia M."/>
            <person name="Morin E."/>
            <person name="Andreopoulos B."/>
            <person name="Barry K.W."/>
            <person name="Bonito G."/>
            <person name="Buee M."/>
            <person name="Carver A."/>
            <person name="Chen C."/>
            <person name="Cichocki N."/>
            <person name="Clum A."/>
            <person name="Culley D."/>
            <person name="Crous P.W."/>
            <person name="Fauchery L."/>
            <person name="Girlanda M."/>
            <person name="Hayes R.D."/>
            <person name="Keri Z."/>
            <person name="LaButti K."/>
            <person name="Lipzen A."/>
            <person name="Lombard V."/>
            <person name="Magnuson J."/>
            <person name="Maillard F."/>
            <person name="Murat C."/>
            <person name="Nolan M."/>
            <person name="Ohm R.A."/>
            <person name="Pangilinan J."/>
            <person name="Pereira M.F."/>
            <person name="Perotto S."/>
            <person name="Peter M."/>
            <person name="Pfister S."/>
            <person name="Riley R."/>
            <person name="Sitrit Y."/>
            <person name="Stielow J.B."/>
            <person name="Szollosi G."/>
            <person name="Zifcakova L."/>
            <person name="Stursova M."/>
            <person name="Spatafora J.W."/>
            <person name="Tedersoo L."/>
            <person name="Vaario L.M."/>
            <person name="Yamada A."/>
            <person name="Yan M."/>
            <person name="Wang P."/>
            <person name="Xu J."/>
            <person name="Bruns T."/>
            <person name="Baldrian P."/>
            <person name="Vilgalys R."/>
            <person name="Dunand C."/>
            <person name="Henrissat B."/>
            <person name="Grigoriev I.V."/>
            <person name="Hibbett D."/>
            <person name="Nagy L.G."/>
            <person name="Martin F.M."/>
        </authorList>
    </citation>
    <scope>NUCLEOTIDE SEQUENCE</scope>
    <source>
        <strain evidence="2">Prilba</strain>
    </source>
</reference>
<evidence type="ECO:0000313" key="2">
    <source>
        <dbReference type="EMBL" id="KAF8466265.1"/>
    </source>
</evidence>
<feature type="compositionally biased region" description="Basic and acidic residues" evidence="1">
    <location>
        <begin position="187"/>
        <end position="222"/>
    </location>
</feature>
<name>A0A9P5MNT7_9AGAM</name>
<reference evidence="2" key="1">
    <citation type="submission" date="2019-10" db="EMBL/GenBank/DDBJ databases">
        <authorList>
            <consortium name="DOE Joint Genome Institute"/>
            <person name="Kuo A."/>
            <person name="Miyauchi S."/>
            <person name="Kiss E."/>
            <person name="Drula E."/>
            <person name="Kohler A."/>
            <person name="Sanchez-Garcia M."/>
            <person name="Andreopoulos B."/>
            <person name="Barry K.W."/>
            <person name="Bonito G."/>
            <person name="Buee M."/>
            <person name="Carver A."/>
            <person name="Chen C."/>
            <person name="Cichocki N."/>
            <person name="Clum A."/>
            <person name="Culley D."/>
            <person name="Crous P.W."/>
            <person name="Fauchery L."/>
            <person name="Girlanda M."/>
            <person name="Hayes R."/>
            <person name="Keri Z."/>
            <person name="LaButti K."/>
            <person name="Lipzen A."/>
            <person name="Lombard V."/>
            <person name="Magnuson J."/>
            <person name="Maillard F."/>
            <person name="Morin E."/>
            <person name="Murat C."/>
            <person name="Nolan M."/>
            <person name="Ohm R."/>
            <person name="Pangilinan J."/>
            <person name="Pereira M."/>
            <person name="Perotto S."/>
            <person name="Peter M."/>
            <person name="Riley R."/>
            <person name="Sitrit Y."/>
            <person name="Stielow B."/>
            <person name="Szollosi G."/>
            <person name="Zifcakova L."/>
            <person name="Stursova M."/>
            <person name="Spatafora J.W."/>
            <person name="Tedersoo L."/>
            <person name="Vaario L.-M."/>
            <person name="Yamada A."/>
            <person name="Yan M."/>
            <person name="Wang P."/>
            <person name="Xu J."/>
            <person name="Bruns T."/>
            <person name="Baldrian P."/>
            <person name="Vilgalys R."/>
            <person name="Henrissat B."/>
            <person name="Grigoriev I.V."/>
            <person name="Hibbett D."/>
            <person name="Nagy L.G."/>
            <person name="Martin F.M."/>
        </authorList>
    </citation>
    <scope>NUCLEOTIDE SEQUENCE</scope>
    <source>
        <strain evidence="2">Prilba</strain>
    </source>
</reference>
<feature type="region of interest" description="Disordered" evidence="1">
    <location>
        <begin position="187"/>
        <end position="232"/>
    </location>
</feature>
<evidence type="ECO:0000313" key="3">
    <source>
        <dbReference type="Proteomes" id="UP000759537"/>
    </source>
</evidence>